<evidence type="ECO:0000256" key="1">
    <source>
        <dbReference type="ARBA" id="ARBA00022759"/>
    </source>
</evidence>
<evidence type="ECO:0000313" key="4">
    <source>
        <dbReference type="Proteomes" id="UP001612915"/>
    </source>
</evidence>
<proteinExistence type="predicted"/>
<dbReference type="PANTHER" id="PTHR46018:SF2">
    <property type="entry name" value="ZINC PHOSPHODIESTERASE ELAC PROTEIN 1"/>
    <property type="match status" value="1"/>
</dbReference>
<organism evidence="3 4">
    <name type="scientific">Spongisporangium articulatum</name>
    <dbReference type="NCBI Taxonomy" id="3362603"/>
    <lineage>
        <taxon>Bacteria</taxon>
        <taxon>Bacillati</taxon>
        <taxon>Actinomycetota</taxon>
        <taxon>Actinomycetes</taxon>
        <taxon>Kineosporiales</taxon>
        <taxon>Kineosporiaceae</taxon>
        <taxon>Spongisporangium</taxon>
    </lineage>
</organism>
<dbReference type="Gene3D" id="3.60.15.10">
    <property type="entry name" value="Ribonuclease Z/Hydroxyacylglutathione hydrolase-like"/>
    <property type="match status" value="1"/>
</dbReference>
<evidence type="ECO:0000259" key="2">
    <source>
        <dbReference type="Pfam" id="PF12706"/>
    </source>
</evidence>
<keyword evidence="1" id="KW-0255">Endonuclease</keyword>
<dbReference type="Proteomes" id="UP001612915">
    <property type="component" value="Unassembled WGS sequence"/>
</dbReference>
<keyword evidence="1" id="KW-0378">Hydrolase</keyword>
<name>A0ABW8AIK3_9ACTN</name>
<evidence type="ECO:0000313" key="3">
    <source>
        <dbReference type="EMBL" id="MFI7586185.1"/>
    </source>
</evidence>
<reference evidence="3 4" key="1">
    <citation type="submission" date="2024-10" db="EMBL/GenBank/DDBJ databases">
        <title>The Natural Products Discovery Center: Release of the First 8490 Sequenced Strains for Exploring Actinobacteria Biosynthetic Diversity.</title>
        <authorList>
            <person name="Kalkreuter E."/>
            <person name="Kautsar S.A."/>
            <person name="Yang D."/>
            <person name="Bader C.D."/>
            <person name="Teijaro C.N."/>
            <person name="Fluegel L."/>
            <person name="Davis C.M."/>
            <person name="Simpson J.R."/>
            <person name="Lauterbach L."/>
            <person name="Steele A.D."/>
            <person name="Gui C."/>
            <person name="Meng S."/>
            <person name="Li G."/>
            <person name="Viehrig K."/>
            <person name="Ye F."/>
            <person name="Su P."/>
            <person name="Kiefer A.F."/>
            <person name="Nichols A."/>
            <person name="Cepeda A.J."/>
            <person name="Yan W."/>
            <person name="Fan B."/>
            <person name="Jiang Y."/>
            <person name="Adhikari A."/>
            <person name="Zheng C.-J."/>
            <person name="Schuster L."/>
            <person name="Cowan T.M."/>
            <person name="Smanski M.J."/>
            <person name="Chevrette M.G."/>
            <person name="De Carvalho L.P.S."/>
            <person name="Shen B."/>
        </authorList>
    </citation>
    <scope>NUCLEOTIDE SEQUENCE [LARGE SCALE GENOMIC DNA]</scope>
    <source>
        <strain evidence="3 4">NPDC049639</strain>
    </source>
</reference>
<dbReference type="Pfam" id="PF12706">
    <property type="entry name" value="Lactamase_B_2"/>
    <property type="match status" value="1"/>
</dbReference>
<feature type="domain" description="Metallo-beta-lactamase" evidence="2">
    <location>
        <begin position="40"/>
        <end position="248"/>
    </location>
</feature>
<dbReference type="SUPFAM" id="SSF56281">
    <property type="entry name" value="Metallo-hydrolase/oxidoreductase"/>
    <property type="match status" value="1"/>
</dbReference>
<dbReference type="PANTHER" id="PTHR46018">
    <property type="entry name" value="ZINC PHOSPHODIESTERASE ELAC PROTEIN 1"/>
    <property type="match status" value="1"/>
</dbReference>
<keyword evidence="1" id="KW-0540">Nuclease</keyword>
<accession>A0ABW8AIK3</accession>
<dbReference type="EMBL" id="JBITLV010000001">
    <property type="protein sequence ID" value="MFI7586185.1"/>
    <property type="molecule type" value="Genomic_DNA"/>
</dbReference>
<protein>
    <submittedName>
        <fullName evidence="3">MBL fold metallo-hydrolase</fullName>
    </submittedName>
</protein>
<dbReference type="CDD" id="cd07715">
    <property type="entry name" value="TaR3-like_MBL-fold"/>
    <property type="match status" value="1"/>
</dbReference>
<sequence>MKLALLGVRGSTPAPGPAFLRYGGHTSCVAVLDSADRPVVVLDAGTGVRELPRLLHGSAYRGPLVLSHLHWDHLHGLPFCPALDSPEAEVELWVPPAEDGVSARELLSRVMSPPFFPIGPSGLLGRWTFRTAGTGRLDGAFGAARVELAPVRHKGGRTWAVRVDLDGTSVAYVPDHTLVSFEDGALVDRSGDDVEAIELIHGVDVLLHDGQFVGSEGRLAAEYGHSTIEDVVRWADRCAVGSLVLTHHAPTRADDALDALAEKFTATPEGRPVTFARQGTLLSC</sequence>
<comment type="caution">
    <text evidence="3">The sequence shown here is derived from an EMBL/GenBank/DDBJ whole genome shotgun (WGS) entry which is preliminary data.</text>
</comment>
<keyword evidence="4" id="KW-1185">Reference proteome</keyword>
<dbReference type="InterPro" id="IPR036866">
    <property type="entry name" value="RibonucZ/Hydroxyglut_hydro"/>
</dbReference>
<dbReference type="RefSeq" id="WP_398275383.1">
    <property type="nucleotide sequence ID" value="NZ_JBITLV010000001.1"/>
</dbReference>
<dbReference type="InterPro" id="IPR001279">
    <property type="entry name" value="Metallo-B-lactamas"/>
</dbReference>
<gene>
    <name evidence="3" type="ORF">ACIB24_03830</name>
</gene>